<dbReference type="KEGG" id="faf:OE104_08345"/>
<keyword evidence="1" id="KW-0472">Membrane</keyword>
<gene>
    <name evidence="2" type="ORF">OE104_08345</name>
</gene>
<name>A0A9E8RUT2_9BACI</name>
<proteinExistence type="predicted"/>
<evidence type="ECO:0000256" key="1">
    <source>
        <dbReference type="SAM" id="Phobius"/>
    </source>
</evidence>
<dbReference type="RefSeq" id="WP_275416434.1">
    <property type="nucleotide sequence ID" value="NZ_CP106878.1"/>
</dbReference>
<dbReference type="EMBL" id="CP106878">
    <property type="protein sequence ID" value="WAA08656.1"/>
    <property type="molecule type" value="Genomic_DNA"/>
</dbReference>
<sequence length="64" mass="7668">MNEFFLDHILISSFILIITVFFGNVLQLIGKIFRKKETRYEFVDEINRNQKNWKRIGGNKIHSP</sequence>
<keyword evidence="3" id="KW-1185">Reference proteome</keyword>
<keyword evidence="1" id="KW-1133">Transmembrane helix</keyword>
<feature type="transmembrane region" description="Helical" evidence="1">
    <location>
        <begin position="6"/>
        <end position="29"/>
    </location>
</feature>
<reference evidence="2" key="1">
    <citation type="submission" date="2022-09" db="EMBL/GenBank/DDBJ databases">
        <title>Complete Genomes of Fervidibacillus albus and Fervidibacillus halotolerans isolated from tidal flat sediments.</title>
        <authorList>
            <person name="Kwon K.K."/>
            <person name="Yang S.-H."/>
            <person name="Park M.J."/>
            <person name="Oh H.-M."/>
        </authorList>
    </citation>
    <scope>NUCLEOTIDE SEQUENCE</scope>
    <source>
        <strain evidence="2">MEBiC13591</strain>
    </source>
</reference>
<evidence type="ECO:0000313" key="3">
    <source>
        <dbReference type="Proteomes" id="UP001164718"/>
    </source>
</evidence>
<dbReference type="AlphaFoldDB" id="A0A9E8RUT2"/>
<keyword evidence="1" id="KW-0812">Transmembrane</keyword>
<accession>A0A9E8RUT2</accession>
<dbReference type="Proteomes" id="UP001164718">
    <property type="component" value="Chromosome"/>
</dbReference>
<evidence type="ECO:0000313" key="2">
    <source>
        <dbReference type="EMBL" id="WAA08656.1"/>
    </source>
</evidence>
<organism evidence="2 3">
    <name type="scientific">Fervidibacillus albus</name>
    <dbReference type="NCBI Taxonomy" id="2980026"/>
    <lineage>
        <taxon>Bacteria</taxon>
        <taxon>Bacillati</taxon>
        <taxon>Bacillota</taxon>
        <taxon>Bacilli</taxon>
        <taxon>Bacillales</taxon>
        <taxon>Bacillaceae</taxon>
        <taxon>Fervidibacillus</taxon>
    </lineage>
</organism>
<protein>
    <submittedName>
        <fullName evidence="2">Uncharacterized protein</fullName>
    </submittedName>
</protein>